<sequence length="64" mass="7329">MPTSSDRGLKRRRDISADEEEEGKEVSSEAAEPRPERVELDSLPELRCTLVHLRTCPQHMKLRG</sequence>
<comment type="caution">
    <text evidence="2">The sequence shown here is derived from an EMBL/GenBank/DDBJ whole genome shotgun (WGS) entry which is preliminary data.</text>
</comment>
<evidence type="ECO:0000313" key="3">
    <source>
        <dbReference type="Proteomes" id="UP000485058"/>
    </source>
</evidence>
<evidence type="ECO:0000313" key="2">
    <source>
        <dbReference type="EMBL" id="GFH27196.1"/>
    </source>
</evidence>
<dbReference type="EMBL" id="BLLF01003385">
    <property type="protein sequence ID" value="GFH27196.1"/>
    <property type="molecule type" value="Genomic_DNA"/>
</dbReference>
<dbReference type="Proteomes" id="UP000485058">
    <property type="component" value="Unassembled WGS sequence"/>
</dbReference>
<accession>A0A6A0A3K4</accession>
<organism evidence="2 3">
    <name type="scientific">Haematococcus lacustris</name>
    <name type="common">Green alga</name>
    <name type="synonym">Haematococcus pluvialis</name>
    <dbReference type="NCBI Taxonomy" id="44745"/>
    <lineage>
        <taxon>Eukaryota</taxon>
        <taxon>Viridiplantae</taxon>
        <taxon>Chlorophyta</taxon>
        <taxon>core chlorophytes</taxon>
        <taxon>Chlorophyceae</taxon>
        <taxon>CS clade</taxon>
        <taxon>Chlamydomonadales</taxon>
        <taxon>Haematococcaceae</taxon>
        <taxon>Haematococcus</taxon>
    </lineage>
</organism>
<gene>
    <name evidence="2" type="ORF">HaLaN_25477</name>
</gene>
<feature type="compositionally biased region" description="Basic and acidic residues" evidence="1">
    <location>
        <begin position="24"/>
        <end position="38"/>
    </location>
</feature>
<reference evidence="2 3" key="1">
    <citation type="submission" date="2020-02" db="EMBL/GenBank/DDBJ databases">
        <title>Draft genome sequence of Haematococcus lacustris strain NIES-144.</title>
        <authorList>
            <person name="Morimoto D."/>
            <person name="Nakagawa S."/>
            <person name="Yoshida T."/>
            <person name="Sawayama S."/>
        </authorList>
    </citation>
    <scope>NUCLEOTIDE SEQUENCE [LARGE SCALE GENOMIC DNA]</scope>
    <source>
        <strain evidence="2 3">NIES-144</strain>
    </source>
</reference>
<name>A0A6A0A3K4_HAELA</name>
<dbReference type="AlphaFoldDB" id="A0A6A0A3K4"/>
<protein>
    <submittedName>
        <fullName evidence="2">Uncharacterized protein</fullName>
    </submittedName>
</protein>
<proteinExistence type="predicted"/>
<evidence type="ECO:0000256" key="1">
    <source>
        <dbReference type="SAM" id="MobiDB-lite"/>
    </source>
</evidence>
<keyword evidence="3" id="KW-1185">Reference proteome</keyword>
<feature type="region of interest" description="Disordered" evidence="1">
    <location>
        <begin position="1"/>
        <end position="38"/>
    </location>
</feature>